<evidence type="ECO:0000256" key="6">
    <source>
        <dbReference type="ARBA" id="ARBA00022989"/>
    </source>
</evidence>
<dbReference type="InterPro" id="IPR002758">
    <property type="entry name" value="Cation_antiport_E"/>
</dbReference>
<keyword evidence="6 8" id="KW-1133">Transmembrane helix</keyword>
<evidence type="ECO:0000256" key="5">
    <source>
        <dbReference type="ARBA" id="ARBA00022692"/>
    </source>
</evidence>
<dbReference type="PANTHER" id="PTHR34584">
    <property type="entry name" value="NA(+)/H(+) ANTIPORTER SUBUNIT E1"/>
    <property type="match status" value="1"/>
</dbReference>
<dbReference type="OrthoDB" id="9800498at2"/>
<organism evidence="9 10">
    <name type="scientific">Candidatus Kurthia intestinigallinarum</name>
    <dbReference type="NCBI Taxonomy" id="1562256"/>
    <lineage>
        <taxon>Bacteria</taxon>
        <taxon>Bacillati</taxon>
        <taxon>Bacillota</taxon>
        <taxon>Bacilli</taxon>
        <taxon>Bacillales</taxon>
        <taxon>Caryophanaceae</taxon>
        <taxon>Kurthia</taxon>
    </lineage>
</organism>
<evidence type="ECO:0000256" key="8">
    <source>
        <dbReference type="SAM" id="Phobius"/>
    </source>
</evidence>
<evidence type="ECO:0000313" key="10">
    <source>
        <dbReference type="Proteomes" id="UP000288623"/>
    </source>
</evidence>
<dbReference type="NCBIfam" id="NF006517">
    <property type="entry name" value="PRK08965.1-1"/>
    <property type="match status" value="1"/>
</dbReference>
<comment type="caution">
    <text evidence="9">The sequence shown here is derived from an EMBL/GenBank/DDBJ whole genome shotgun (WGS) entry which is preliminary data.</text>
</comment>
<reference evidence="9 10" key="1">
    <citation type="submission" date="2014-11" db="EMBL/GenBank/DDBJ databases">
        <title>Genome sequence and analysis of novel Kurthia sp.</title>
        <authorList>
            <person name="Lawson J.N."/>
            <person name="Gonzalez J.E."/>
            <person name="Rinauldi L."/>
            <person name="Xuan Z."/>
            <person name="Firman A."/>
            <person name="Shaddox L."/>
            <person name="Trudeau A."/>
            <person name="Shah S."/>
            <person name="Reiman D."/>
        </authorList>
    </citation>
    <scope>NUCLEOTIDE SEQUENCE [LARGE SCALE GENOMIC DNA]</scope>
    <source>
        <strain evidence="9 10">3B1D</strain>
    </source>
</reference>
<evidence type="ECO:0000256" key="2">
    <source>
        <dbReference type="ARBA" id="ARBA00006228"/>
    </source>
</evidence>
<keyword evidence="7 8" id="KW-0472">Membrane</keyword>
<dbReference type="RefSeq" id="WP_126989577.1">
    <property type="nucleotide sequence ID" value="NZ_JTFC01000010.1"/>
</dbReference>
<dbReference type="GO" id="GO:0005886">
    <property type="term" value="C:plasma membrane"/>
    <property type="evidence" value="ECO:0007669"/>
    <property type="project" value="UniProtKB-SubCell"/>
</dbReference>
<proteinExistence type="inferred from homology"/>
<keyword evidence="3" id="KW-0813">Transport</keyword>
<feature type="transmembrane region" description="Helical" evidence="8">
    <location>
        <begin position="56"/>
        <end position="78"/>
    </location>
</feature>
<keyword evidence="4" id="KW-1003">Cell membrane</keyword>
<dbReference type="PANTHER" id="PTHR34584:SF1">
    <property type="entry name" value="NA(+)_H(+) ANTIPORTER SUBUNIT E1"/>
    <property type="match status" value="1"/>
</dbReference>
<name>A0A433RX56_9BACL</name>
<dbReference type="EMBL" id="JTFC01000010">
    <property type="protein sequence ID" value="RUS57864.1"/>
    <property type="molecule type" value="Genomic_DNA"/>
</dbReference>
<comment type="similarity">
    <text evidence="2">Belongs to the CPA3 antiporters (TC 2.A.63) subunit E family.</text>
</comment>
<evidence type="ECO:0000256" key="3">
    <source>
        <dbReference type="ARBA" id="ARBA00022449"/>
    </source>
</evidence>
<evidence type="ECO:0000256" key="1">
    <source>
        <dbReference type="ARBA" id="ARBA00004651"/>
    </source>
</evidence>
<dbReference type="GO" id="GO:0008324">
    <property type="term" value="F:monoatomic cation transmembrane transporter activity"/>
    <property type="evidence" value="ECO:0007669"/>
    <property type="project" value="InterPro"/>
</dbReference>
<dbReference type="GO" id="GO:0015297">
    <property type="term" value="F:antiporter activity"/>
    <property type="evidence" value="ECO:0007669"/>
    <property type="project" value="UniProtKB-KW"/>
</dbReference>
<accession>A0A433RX56</accession>
<sequence length="164" mass="18809">MSSQFLLNLFIAVLWMLLKDENKIHLTTFFSGFLIGIVVLYLMHRFFGTPFYLRRVVAIIKLILLFLRELIMSSILVFKQILSPKMDITPGIFTYKTDLKSETEVTTLALLLTLTPGSVVMEVSPSGNVFYIHATDMGDTRLSILKSMQSFEDAIKEVTRRYDD</sequence>
<dbReference type="Pfam" id="PF01899">
    <property type="entry name" value="MNHE"/>
    <property type="match status" value="1"/>
</dbReference>
<evidence type="ECO:0000313" key="9">
    <source>
        <dbReference type="EMBL" id="RUS57864.1"/>
    </source>
</evidence>
<evidence type="ECO:0000256" key="7">
    <source>
        <dbReference type="ARBA" id="ARBA00023136"/>
    </source>
</evidence>
<comment type="subcellular location">
    <subcellularLocation>
        <location evidence="1">Cell membrane</location>
        <topology evidence="1">Multi-pass membrane protein</topology>
    </subcellularLocation>
</comment>
<evidence type="ECO:0000256" key="4">
    <source>
        <dbReference type="ARBA" id="ARBA00022475"/>
    </source>
</evidence>
<dbReference type="Proteomes" id="UP000288623">
    <property type="component" value="Unassembled WGS sequence"/>
</dbReference>
<gene>
    <name evidence="9" type="ORF">QI30_03525</name>
</gene>
<feature type="transmembrane region" description="Helical" evidence="8">
    <location>
        <begin position="24"/>
        <end position="44"/>
    </location>
</feature>
<keyword evidence="3" id="KW-0050">Antiport</keyword>
<dbReference type="AlphaFoldDB" id="A0A433RX56"/>
<protein>
    <submittedName>
        <fullName evidence="9">Monovalent cation/H+ antiporter subunit E</fullName>
    </submittedName>
</protein>
<keyword evidence="5 8" id="KW-0812">Transmembrane</keyword>
<dbReference type="PIRSF" id="PIRSF019239">
    <property type="entry name" value="MrpE"/>
    <property type="match status" value="1"/>
</dbReference>
<keyword evidence="10" id="KW-1185">Reference proteome</keyword>